<evidence type="ECO:0000313" key="6">
    <source>
        <dbReference type="Proteomes" id="UP001221898"/>
    </source>
</evidence>
<feature type="coiled-coil region" evidence="3">
    <location>
        <begin position="119"/>
        <end position="146"/>
    </location>
</feature>
<feature type="coiled-coil region" evidence="3">
    <location>
        <begin position="305"/>
        <end position="332"/>
    </location>
</feature>
<evidence type="ECO:0000256" key="2">
    <source>
        <dbReference type="ARBA" id="ARBA00022454"/>
    </source>
</evidence>
<keyword evidence="6" id="KW-1185">Reference proteome</keyword>
<dbReference type="GO" id="GO:0007062">
    <property type="term" value="P:sister chromatid cohesion"/>
    <property type="evidence" value="ECO:0007669"/>
    <property type="project" value="TreeGrafter"/>
</dbReference>
<evidence type="ECO:0000256" key="1">
    <source>
        <dbReference type="ARBA" id="ARBA00004286"/>
    </source>
</evidence>
<dbReference type="Gene3D" id="1.20.1060.20">
    <property type="match status" value="1"/>
</dbReference>
<dbReference type="PANTHER" id="PTHR18937:SF147">
    <property type="entry name" value="STRUCTURAL MAINTENANCE OF CHROMOSOMES PROTEIN 1B"/>
    <property type="match status" value="1"/>
</dbReference>
<evidence type="ECO:0000256" key="3">
    <source>
        <dbReference type="SAM" id="Coils"/>
    </source>
</evidence>
<dbReference type="InterPro" id="IPR036277">
    <property type="entry name" value="SMC_hinge_sf"/>
</dbReference>
<keyword evidence="2" id="KW-0158">Chromosome</keyword>
<proteinExistence type="predicted"/>
<name>A0AAD7RXL6_9TELE</name>
<dbReference type="GO" id="GO:0003677">
    <property type="term" value="F:DNA binding"/>
    <property type="evidence" value="ECO:0007669"/>
    <property type="project" value="TreeGrafter"/>
</dbReference>
<accession>A0AAD7RXL6</accession>
<evidence type="ECO:0000313" key="5">
    <source>
        <dbReference type="EMBL" id="KAJ8392207.1"/>
    </source>
</evidence>
<comment type="subcellular location">
    <subcellularLocation>
        <location evidence="1">Chromosome</location>
    </subcellularLocation>
</comment>
<dbReference type="Pfam" id="PF06470">
    <property type="entry name" value="SMC_hinge"/>
    <property type="match status" value="1"/>
</dbReference>
<dbReference type="GO" id="GO:0005634">
    <property type="term" value="C:nucleus"/>
    <property type="evidence" value="ECO:0007669"/>
    <property type="project" value="TreeGrafter"/>
</dbReference>
<gene>
    <name evidence="5" type="ORF">AAFF_G00077750</name>
</gene>
<evidence type="ECO:0000259" key="4">
    <source>
        <dbReference type="SMART" id="SM00968"/>
    </source>
</evidence>
<dbReference type="GO" id="GO:0030893">
    <property type="term" value="C:meiotic cohesin complex"/>
    <property type="evidence" value="ECO:0007669"/>
    <property type="project" value="TreeGrafter"/>
</dbReference>
<dbReference type="InterPro" id="IPR010935">
    <property type="entry name" value="SMC_hinge"/>
</dbReference>
<dbReference type="EMBL" id="JAINUG010000148">
    <property type="protein sequence ID" value="KAJ8392207.1"/>
    <property type="molecule type" value="Genomic_DNA"/>
</dbReference>
<sequence length="505" mass="58742">MKTPKERVRMFEHISGSQELAEEYDKKKELLQQAKEDTKFHFNKKKMATAEKKQVSVEKVEAQKYQTLLDHLNEGTVQLNLCQLYHNERGISTTMESLQERQLEVAGKKSGMEVLEVAVKGQKKEHGHLSRELQQIEKEITAQEKTLGQQRPQYIKAKVNTSHHEHKAEEARVALLKAHRQRGQKEQEMGELHRELAELERAWSNFEKEVEEEGVTRGVDVQLEEAQLERYRELKELARRKGAILCQKAEKLHWEVKADYEKLEFDQRRRKEVEGNIKYSQIQLDNYTQRVEKLQEYVSSCSLSLEGHQQQAESLVKELEEGRVRIEEVNQELGDVLGELQNACIDRHESRRQQRRQEVLDSLRRLYPGTLFGRLVELCHPIHKKYQLAVTKVFGRYMDAIVVASEKVARDCIKFLKEERAESETFLPIDYLDVHPLNERLREIRGAKLVVDVVQSASAMPQLKRVVQFVCGNALVCETLKEARQIAFGGAERHKVSKGTSPRRH</sequence>
<feature type="coiled-coil region" evidence="3">
    <location>
        <begin position="182"/>
        <end position="241"/>
    </location>
</feature>
<comment type="caution">
    <text evidence="5">The sequence shown here is derived from an EMBL/GenBank/DDBJ whole genome shotgun (WGS) entry which is preliminary data.</text>
</comment>
<dbReference type="SUPFAM" id="SSF75553">
    <property type="entry name" value="Smc hinge domain"/>
    <property type="match status" value="1"/>
</dbReference>
<protein>
    <recommendedName>
        <fullName evidence="4">SMC hinge domain-containing protein</fullName>
    </recommendedName>
</protein>
<keyword evidence="3" id="KW-0175">Coiled coil</keyword>
<dbReference type="SMART" id="SM00968">
    <property type="entry name" value="SMC_hinge"/>
    <property type="match status" value="1"/>
</dbReference>
<dbReference type="GO" id="GO:0005524">
    <property type="term" value="F:ATP binding"/>
    <property type="evidence" value="ECO:0007669"/>
    <property type="project" value="InterPro"/>
</dbReference>
<dbReference type="Proteomes" id="UP001221898">
    <property type="component" value="Unassembled WGS sequence"/>
</dbReference>
<organism evidence="5 6">
    <name type="scientific">Aldrovandia affinis</name>
    <dbReference type="NCBI Taxonomy" id="143900"/>
    <lineage>
        <taxon>Eukaryota</taxon>
        <taxon>Metazoa</taxon>
        <taxon>Chordata</taxon>
        <taxon>Craniata</taxon>
        <taxon>Vertebrata</taxon>
        <taxon>Euteleostomi</taxon>
        <taxon>Actinopterygii</taxon>
        <taxon>Neopterygii</taxon>
        <taxon>Teleostei</taxon>
        <taxon>Notacanthiformes</taxon>
        <taxon>Halosauridae</taxon>
        <taxon>Aldrovandia</taxon>
    </lineage>
</organism>
<reference evidence="5" key="1">
    <citation type="journal article" date="2023" name="Science">
        <title>Genome structures resolve the early diversification of teleost fishes.</title>
        <authorList>
            <person name="Parey E."/>
            <person name="Louis A."/>
            <person name="Montfort J."/>
            <person name="Bouchez O."/>
            <person name="Roques C."/>
            <person name="Iampietro C."/>
            <person name="Lluch J."/>
            <person name="Castinel A."/>
            <person name="Donnadieu C."/>
            <person name="Desvignes T."/>
            <person name="Floi Bucao C."/>
            <person name="Jouanno E."/>
            <person name="Wen M."/>
            <person name="Mejri S."/>
            <person name="Dirks R."/>
            <person name="Jansen H."/>
            <person name="Henkel C."/>
            <person name="Chen W.J."/>
            <person name="Zahm M."/>
            <person name="Cabau C."/>
            <person name="Klopp C."/>
            <person name="Thompson A.W."/>
            <person name="Robinson-Rechavi M."/>
            <person name="Braasch I."/>
            <person name="Lecointre G."/>
            <person name="Bobe J."/>
            <person name="Postlethwait J.H."/>
            <person name="Berthelot C."/>
            <person name="Roest Crollius H."/>
            <person name="Guiguen Y."/>
        </authorList>
    </citation>
    <scope>NUCLEOTIDE SEQUENCE</scope>
    <source>
        <strain evidence="5">NC1722</strain>
    </source>
</reference>
<dbReference type="FunFam" id="1.20.1060.20:FF:000001">
    <property type="entry name" value="Structural maintenance of chromosomes 1A"/>
    <property type="match status" value="1"/>
</dbReference>
<dbReference type="AlphaFoldDB" id="A0AAD7RXL6"/>
<feature type="domain" description="SMC hinge" evidence="4">
    <location>
        <begin position="369"/>
        <end position="487"/>
    </location>
</feature>
<dbReference type="PANTHER" id="PTHR18937">
    <property type="entry name" value="STRUCTURAL MAINTENANCE OF CHROMOSOMES SMC FAMILY MEMBER"/>
    <property type="match status" value="1"/>
</dbReference>